<organism evidence="2 3">
    <name type="scientific">Aeromonas phage AhSzw-1</name>
    <dbReference type="NCBI Taxonomy" id="2138299"/>
    <lineage>
        <taxon>Viruses</taxon>
        <taxon>Duplodnaviria</taxon>
        <taxon>Heunggongvirae</taxon>
        <taxon>Uroviricota</taxon>
        <taxon>Caudoviricetes</taxon>
        <taxon>Demerecviridae</taxon>
        <taxon>Shenzhenvirus</taxon>
        <taxon>Shenzhenvirus AhSzw1</taxon>
    </lineage>
</organism>
<proteinExistence type="predicted"/>
<accession>A0A2R4AM62</accession>
<dbReference type="Gene3D" id="2.30.31.10">
    <property type="entry name" value="Transcriptional Coactivator Pc4, Chain A"/>
    <property type="match status" value="1"/>
</dbReference>
<gene>
    <name evidence="2" type="ORF">AhSzw1_70</name>
</gene>
<feature type="domain" description="Transcriptional coactivator p15 (PC4) C-terminal" evidence="1">
    <location>
        <begin position="3"/>
        <end position="36"/>
    </location>
</feature>
<dbReference type="SUPFAM" id="SSF54447">
    <property type="entry name" value="ssDNA-binding transcriptional regulator domain"/>
    <property type="match status" value="1"/>
</dbReference>
<dbReference type="GO" id="GO:0003677">
    <property type="term" value="F:DNA binding"/>
    <property type="evidence" value="ECO:0007669"/>
    <property type="project" value="InterPro"/>
</dbReference>
<name>A0A2R4AM62_9CAUD</name>
<reference evidence="3" key="1">
    <citation type="submission" date="2017-12" db="EMBL/GenBank/DDBJ databases">
        <title>Genomic characterization of T5-related Aeromonas hydrophila phages AhSzq-1 and AhSzw-1 and proposal to be two new species.</title>
        <authorList>
            <person name="Yuan S."/>
            <person name="Chen L."/>
            <person name="Ma Y."/>
        </authorList>
    </citation>
    <scope>NUCLEOTIDE SEQUENCE [LARGE SCALE GENOMIC DNA]</scope>
</reference>
<evidence type="ECO:0000259" key="1">
    <source>
        <dbReference type="Pfam" id="PF02229"/>
    </source>
</evidence>
<keyword evidence="3" id="KW-1185">Reference proteome</keyword>
<dbReference type="GO" id="GO:0006355">
    <property type="term" value="P:regulation of DNA-templated transcription"/>
    <property type="evidence" value="ECO:0007669"/>
    <property type="project" value="InterPro"/>
</dbReference>
<sequence>MVVSEFNGKLYLSIRRWFWSTWDEEYFPTKDGITLPYNDETIDGLLAAFANILSNEELKLLYEFRNRKAN</sequence>
<evidence type="ECO:0000313" key="2">
    <source>
        <dbReference type="EMBL" id="AVR76106.1"/>
    </source>
</evidence>
<dbReference type="InterPro" id="IPR009044">
    <property type="entry name" value="ssDNA-bd_transcriptional_reg"/>
</dbReference>
<evidence type="ECO:0000313" key="3">
    <source>
        <dbReference type="Proteomes" id="UP000244342"/>
    </source>
</evidence>
<dbReference type="EMBL" id="MG676225">
    <property type="protein sequence ID" value="AVR76106.1"/>
    <property type="molecule type" value="Genomic_DNA"/>
</dbReference>
<dbReference type="InterPro" id="IPR003173">
    <property type="entry name" value="PC4_C"/>
</dbReference>
<dbReference type="Proteomes" id="UP000244342">
    <property type="component" value="Segment"/>
</dbReference>
<protein>
    <recommendedName>
        <fullName evidence="1">Transcriptional coactivator p15 (PC4) C-terminal domain-containing protein</fullName>
    </recommendedName>
</protein>
<dbReference type="Pfam" id="PF02229">
    <property type="entry name" value="PC4"/>
    <property type="match status" value="1"/>
</dbReference>